<dbReference type="OrthoDB" id="5850993at2759"/>
<accession>A0A183E282</accession>
<dbReference type="WBParaSite" id="GPUH_0001509301-mRNA-1">
    <property type="protein sequence ID" value="GPUH_0001509301-mRNA-1"/>
    <property type="gene ID" value="GPUH_0001509301"/>
</dbReference>
<evidence type="ECO:0000313" key="3">
    <source>
        <dbReference type="Proteomes" id="UP000271098"/>
    </source>
</evidence>
<feature type="compositionally biased region" description="Pro residues" evidence="1">
    <location>
        <begin position="13"/>
        <end position="25"/>
    </location>
</feature>
<dbReference type="EMBL" id="UYRT01081993">
    <property type="protein sequence ID" value="VDN25304.1"/>
    <property type="molecule type" value="Genomic_DNA"/>
</dbReference>
<proteinExistence type="predicted"/>
<keyword evidence="3" id="KW-1185">Reference proteome</keyword>
<dbReference type="Proteomes" id="UP000271098">
    <property type="component" value="Unassembled WGS sequence"/>
</dbReference>
<feature type="compositionally biased region" description="Basic and acidic residues" evidence="1">
    <location>
        <begin position="1"/>
        <end position="11"/>
    </location>
</feature>
<evidence type="ECO:0000313" key="2">
    <source>
        <dbReference type="EMBL" id="VDN25304.1"/>
    </source>
</evidence>
<protein>
    <submittedName>
        <fullName evidence="4">Splicing factor 3B subunit 4</fullName>
    </submittedName>
</protein>
<reference evidence="2 3" key="2">
    <citation type="submission" date="2018-11" db="EMBL/GenBank/DDBJ databases">
        <authorList>
            <consortium name="Pathogen Informatics"/>
        </authorList>
    </citation>
    <scope>NUCLEOTIDE SEQUENCE [LARGE SCALE GENOMIC DNA]</scope>
</reference>
<sequence length="148" mass="16961">MQLQKKPEKSKWVPPPRTLPEPYEMPPDEKKLCDILKEEKIPPTRRYAKKPKHLDVLIPFKIPWEHLPALQTQVGMGAFGHARDANIKVDHGSKELVQGDLRSETLIPLFSQAAGENRSGMLPFGSYRRTVSEVIDHHEFDNSKVLNF</sequence>
<dbReference type="AlphaFoldDB" id="A0A183E282"/>
<evidence type="ECO:0000313" key="4">
    <source>
        <dbReference type="WBParaSite" id="GPUH_0001509301-mRNA-1"/>
    </source>
</evidence>
<feature type="region of interest" description="Disordered" evidence="1">
    <location>
        <begin position="1"/>
        <end position="28"/>
    </location>
</feature>
<reference evidence="4" key="1">
    <citation type="submission" date="2016-06" db="UniProtKB">
        <authorList>
            <consortium name="WormBaseParasite"/>
        </authorList>
    </citation>
    <scope>IDENTIFICATION</scope>
</reference>
<name>A0A183E282_9BILA</name>
<organism evidence="4">
    <name type="scientific">Gongylonema pulchrum</name>
    <dbReference type="NCBI Taxonomy" id="637853"/>
    <lineage>
        <taxon>Eukaryota</taxon>
        <taxon>Metazoa</taxon>
        <taxon>Ecdysozoa</taxon>
        <taxon>Nematoda</taxon>
        <taxon>Chromadorea</taxon>
        <taxon>Rhabditida</taxon>
        <taxon>Spirurina</taxon>
        <taxon>Spiruromorpha</taxon>
        <taxon>Spiruroidea</taxon>
        <taxon>Gongylonematidae</taxon>
        <taxon>Gongylonema</taxon>
    </lineage>
</organism>
<evidence type="ECO:0000256" key="1">
    <source>
        <dbReference type="SAM" id="MobiDB-lite"/>
    </source>
</evidence>
<gene>
    <name evidence="2" type="ORF">GPUH_LOCUS15072</name>
</gene>